<protein>
    <submittedName>
        <fullName evidence="1">Uncharacterized protein</fullName>
    </submittedName>
</protein>
<dbReference type="EMBL" id="BK014848">
    <property type="protein sequence ID" value="DAD78620.1"/>
    <property type="molecule type" value="Genomic_DNA"/>
</dbReference>
<proteinExistence type="predicted"/>
<reference evidence="1" key="1">
    <citation type="journal article" date="2021" name="Proc. Natl. Acad. Sci. U.S.A.">
        <title>A Catalog of Tens of Thousands of Viruses from Human Metagenomes Reveals Hidden Associations with Chronic Diseases.</title>
        <authorList>
            <person name="Tisza M.J."/>
            <person name="Buck C.B."/>
        </authorList>
    </citation>
    <scope>NUCLEOTIDE SEQUENCE</scope>
    <source>
        <strain evidence="1">CtEYW18</strain>
    </source>
</reference>
<accession>A0A8S5M8S5</accession>
<name>A0A8S5M8S5_9CAUD</name>
<sequence length="144" mass="16001">MSYLNGAKKLREAMDTAGNVLSDAQARTCKLIYQQWSTLIGTTATPGQRFLYGNTLYRVRTDASEHTFSAEWVPGVPTAALYEAIDEEHSGTIDNPIPFTQPMQIYNGKYYSQNGKVYLCTRDSGQPLAYDLAELVGLYVTEVS</sequence>
<evidence type="ECO:0000313" key="1">
    <source>
        <dbReference type="EMBL" id="DAD78620.1"/>
    </source>
</evidence>
<organism evidence="1">
    <name type="scientific">Siphoviridae sp. ctEYW18</name>
    <dbReference type="NCBI Taxonomy" id="2826208"/>
    <lineage>
        <taxon>Viruses</taxon>
        <taxon>Duplodnaviria</taxon>
        <taxon>Heunggongvirae</taxon>
        <taxon>Uroviricota</taxon>
        <taxon>Caudoviricetes</taxon>
    </lineage>
</organism>